<dbReference type="Gene3D" id="3.10.450.50">
    <property type="match status" value="1"/>
</dbReference>
<dbReference type="NCBIfam" id="NF007214">
    <property type="entry name" value="PRK09636.1"/>
    <property type="match status" value="1"/>
</dbReference>
<dbReference type="Gene3D" id="1.10.1740.10">
    <property type="match status" value="1"/>
</dbReference>
<evidence type="ECO:0000313" key="9">
    <source>
        <dbReference type="EMBL" id="CRY73818.1"/>
    </source>
</evidence>
<dbReference type="Pfam" id="PF08281">
    <property type="entry name" value="Sigma70_r4_2"/>
    <property type="match status" value="1"/>
</dbReference>
<dbReference type="Proteomes" id="UP000057820">
    <property type="component" value="Chromosome 1"/>
</dbReference>
<proteinExistence type="inferred from homology"/>
<evidence type="ECO:0000256" key="4">
    <source>
        <dbReference type="ARBA" id="ARBA00023082"/>
    </source>
</evidence>
<dbReference type="RefSeq" id="WP_240327378.1">
    <property type="nucleotide sequence ID" value="NZ_CP031418.1"/>
</dbReference>
<dbReference type="GO" id="GO:0003677">
    <property type="term" value="F:DNA binding"/>
    <property type="evidence" value="ECO:0007669"/>
    <property type="project" value="UniProtKB-KW"/>
</dbReference>
<feature type="domain" description="RNA polymerase sigma-70 region 2" evidence="7">
    <location>
        <begin position="24"/>
        <end position="90"/>
    </location>
</feature>
<dbReference type="InterPro" id="IPR036388">
    <property type="entry name" value="WH-like_DNA-bd_sf"/>
</dbReference>
<keyword evidence="6" id="KW-0804">Transcription</keyword>
<reference evidence="10" key="1">
    <citation type="submission" date="2015-03" db="EMBL/GenBank/DDBJ databases">
        <authorList>
            <consortium name="Pathogen Informatics"/>
        </authorList>
    </citation>
    <scope>NUCLEOTIDE SEQUENCE [LARGE SCALE GENOMIC DNA]</scope>
    <source>
        <strain evidence="10">NCTC11134</strain>
    </source>
</reference>
<keyword evidence="4" id="KW-0731">Sigma factor</keyword>
<evidence type="ECO:0000313" key="10">
    <source>
        <dbReference type="Proteomes" id="UP000057820"/>
    </source>
</evidence>
<feature type="domain" description="RNA polymerase sigma factor 70 region 4 type 2" evidence="8">
    <location>
        <begin position="128"/>
        <end position="179"/>
    </location>
</feature>
<organism evidence="9 10">
    <name type="scientific">Nocardia farcinica</name>
    <dbReference type="NCBI Taxonomy" id="37329"/>
    <lineage>
        <taxon>Bacteria</taxon>
        <taxon>Bacillati</taxon>
        <taxon>Actinomycetota</taxon>
        <taxon>Actinomycetes</taxon>
        <taxon>Mycobacteriales</taxon>
        <taxon>Nocardiaceae</taxon>
        <taxon>Nocardia</taxon>
    </lineage>
</organism>
<dbReference type="AlphaFoldDB" id="A0A0H5NDZ2"/>
<evidence type="ECO:0000259" key="7">
    <source>
        <dbReference type="Pfam" id="PF04542"/>
    </source>
</evidence>
<dbReference type="PANTHER" id="PTHR30173:SF43">
    <property type="entry name" value="ECF RNA POLYMERASE SIGMA FACTOR SIGI-RELATED"/>
    <property type="match status" value="1"/>
</dbReference>
<name>A0A0H5NDZ2_NOCFR</name>
<dbReference type="SUPFAM" id="SSF88946">
    <property type="entry name" value="Sigma2 domain of RNA polymerase sigma factors"/>
    <property type="match status" value="1"/>
</dbReference>
<evidence type="ECO:0000256" key="5">
    <source>
        <dbReference type="ARBA" id="ARBA00023125"/>
    </source>
</evidence>
<dbReference type="GO" id="GO:0006352">
    <property type="term" value="P:DNA-templated transcription initiation"/>
    <property type="evidence" value="ECO:0007669"/>
    <property type="project" value="InterPro"/>
</dbReference>
<gene>
    <name evidence="9" type="ORF">ERS450000_00330</name>
</gene>
<dbReference type="InterPro" id="IPR032710">
    <property type="entry name" value="NTF2-like_dom_sf"/>
</dbReference>
<evidence type="ECO:0000256" key="6">
    <source>
        <dbReference type="ARBA" id="ARBA00023163"/>
    </source>
</evidence>
<dbReference type="GO" id="GO:0016987">
    <property type="term" value="F:sigma factor activity"/>
    <property type="evidence" value="ECO:0007669"/>
    <property type="project" value="UniProtKB-KW"/>
</dbReference>
<dbReference type="PANTHER" id="PTHR30173">
    <property type="entry name" value="SIGMA 19 FACTOR"/>
    <property type="match status" value="1"/>
</dbReference>
<dbReference type="InterPro" id="IPR013325">
    <property type="entry name" value="RNA_pol_sigma_r2"/>
</dbReference>
<evidence type="ECO:0000256" key="3">
    <source>
        <dbReference type="ARBA" id="ARBA00023015"/>
    </source>
</evidence>
<dbReference type="InterPro" id="IPR013324">
    <property type="entry name" value="RNA_pol_sigma_r3/r4-like"/>
</dbReference>
<dbReference type="Gene3D" id="1.10.10.10">
    <property type="entry name" value="Winged helix-like DNA-binding domain superfamily/Winged helix DNA-binding domain"/>
    <property type="match status" value="1"/>
</dbReference>
<dbReference type="Pfam" id="PF04542">
    <property type="entry name" value="Sigma70_r2"/>
    <property type="match status" value="1"/>
</dbReference>
<sequence>MGTDIGSDTTMRDDADLPADLHAVAAERRALLNLAYRMLGTAGDAEDAVQEAYVRWYRLDAARQAAIDQPRAWLLKTLGRICLDMLGSARARRERYVGQWLPEPLPGPGHEQGADPADRITVDESVTMALLLVLEAMTPAERVTFVLHEVFRYPFAEIAEIVGRSPGACRQLAHSARRRVAARQSTTPAHHRTALAERLRTAWTNGDLPALLRVLDPDATVVTDGGGLVTAALEPVHGAEPVARFLLDVFGRAPGLVVEPATVNGEPGLRAHTDGTTLAVIALGITDDRIDHLWVVRNPDKLTAWP</sequence>
<comment type="similarity">
    <text evidence="1">Belongs to the sigma-70 factor family. ECF subfamily.</text>
</comment>
<dbReference type="SUPFAM" id="SSF88659">
    <property type="entry name" value="Sigma3 and sigma4 domains of RNA polymerase sigma factors"/>
    <property type="match status" value="1"/>
</dbReference>
<keyword evidence="5" id="KW-0238">DNA-binding</keyword>
<evidence type="ECO:0000256" key="2">
    <source>
        <dbReference type="ARBA" id="ARBA00011344"/>
    </source>
</evidence>
<dbReference type="KEGG" id="nfr:ERS450000_00330"/>
<dbReference type="InterPro" id="IPR013249">
    <property type="entry name" value="RNA_pol_sigma70_r4_t2"/>
</dbReference>
<accession>A0A0H5NDZ2</accession>
<keyword evidence="3" id="KW-0805">Transcription regulation</keyword>
<dbReference type="SUPFAM" id="SSF54427">
    <property type="entry name" value="NTF2-like"/>
    <property type="match status" value="1"/>
</dbReference>
<dbReference type="InterPro" id="IPR014284">
    <property type="entry name" value="RNA_pol_sigma-70_dom"/>
</dbReference>
<evidence type="ECO:0000259" key="8">
    <source>
        <dbReference type="Pfam" id="PF08281"/>
    </source>
</evidence>
<comment type="subunit">
    <text evidence="2">Interacts transiently with the RNA polymerase catalytic core formed by RpoA, RpoB, RpoC and RpoZ (2 alpha, 1 beta, 1 beta' and 1 omega subunit) to form the RNA polymerase holoenzyme that can initiate transcription.</text>
</comment>
<dbReference type="InterPro" id="IPR052704">
    <property type="entry name" value="ECF_Sigma-70_Domain"/>
</dbReference>
<dbReference type="NCBIfam" id="TIGR02937">
    <property type="entry name" value="sigma70-ECF"/>
    <property type="match status" value="1"/>
</dbReference>
<protein>
    <submittedName>
        <fullName evidence="9">RNA polymerase sigma factor SigJ</fullName>
    </submittedName>
</protein>
<dbReference type="EMBL" id="LN868938">
    <property type="protein sequence ID" value="CRY73818.1"/>
    <property type="molecule type" value="Genomic_DNA"/>
</dbReference>
<dbReference type="InterPro" id="IPR007627">
    <property type="entry name" value="RNA_pol_sigma70_r2"/>
</dbReference>
<evidence type="ECO:0000256" key="1">
    <source>
        <dbReference type="ARBA" id="ARBA00010641"/>
    </source>
</evidence>